<evidence type="ECO:0000313" key="3">
    <source>
        <dbReference type="EMBL" id="KAG7665835.1"/>
    </source>
</evidence>
<evidence type="ECO:0000256" key="1">
    <source>
        <dbReference type="SAM" id="Coils"/>
    </source>
</evidence>
<feature type="region of interest" description="Disordered" evidence="2">
    <location>
        <begin position="64"/>
        <end position="90"/>
    </location>
</feature>
<feature type="compositionally biased region" description="Low complexity" evidence="2">
    <location>
        <begin position="64"/>
        <end position="82"/>
    </location>
</feature>
<dbReference type="OrthoDB" id="3993307at2759"/>
<gene>
    <name evidence="3" type="ORF">J8A68_000661</name>
</gene>
<keyword evidence="4" id="KW-1185">Reference proteome</keyword>
<organism evidence="3 4">
    <name type="scientific">[Candida] subhashii</name>
    <dbReference type="NCBI Taxonomy" id="561895"/>
    <lineage>
        <taxon>Eukaryota</taxon>
        <taxon>Fungi</taxon>
        <taxon>Dikarya</taxon>
        <taxon>Ascomycota</taxon>
        <taxon>Saccharomycotina</taxon>
        <taxon>Pichiomycetes</taxon>
        <taxon>Debaryomycetaceae</taxon>
        <taxon>Spathaspora</taxon>
    </lineage>
</organism>
<dbReference type="RefSeq" id="XP_049266067.1">
    <property type="nucleotide sequence ID" value="XM_049410360.1"/>
</dbReference>
<reference evidence="3 4" key="1">
    <citation type="journal article" date="2021" name="DNA Res.">
        <title>Genome analysis of Candida subhashii reveals its hybrid nature and dual mitochondrial genome conformations.</title>
        <authorList>
            <person name="Mixao V."/>
            <person name="Hegedusova E."/>
            <person name="Saus E."/>
            <person name="Pryszcz L.P."/>
            <person name="Cillingova A."/>
            <person name="Nosek J."/>
            <person name="Gabaldon T."/>
        </authorList>
    </citation>
    <scope>NUCLEOTIDE SEQUENCE [LARGE SCALE GENOMIC DNA]</scope>
    <source>
        <strain evidence="3 4">CBS 10753</strain>
    </source>
</reference>
<proteinExistence type="predicted"/>
<dbReference type="GeneID" id="73467462"/>
<dbReference type="Proteomes" id="UP000694255">
    <property type="component" value="Unassembled WGS sequence"/>
</dbReference>
<protein>
    <submittedName>
        <fullName evidence="3">Uncharacterized protein</fullName>
    </submittedName>
</protein>
<keyword evidence="1" id="KW-0175">Coiled coil</keyword>
<accession>A0A8J5QVF1</accession>
<sequence>MPFVKQECPSTPIRLSNRKSYSILTPISPNRINQSPPKVDLKAPPQKRERIISESTGLVKFALSPKGKTSTTGSKSRSSNTKASPSKLGLPVHIPINPTLVEAKPKTIEDLQAEQRYLLEQYSIKQAQLHEYERKVESKKLELLEISQKLETSKREEVILSGNTTSSDIYKKAYDEAERELSKLKIRPDSPSRRNTLKKKPSFLQQANSLKKQASQAFEETINQDNLRRQASVVKQSFEINPNTIKKRASFINQAFDDLNSNVKKRASTIFTTPTMANDDFQSLIQQSNEKIDGFAKQTTKFFNEVTSTKFFNDNMFNSINKTNPFVSSREEDIANSSFNFDNLKVEKDVDTNSFIYERSFEDSRDEIHIDDYDSSFD</sequence>
<name>A0A8J5QVF1_9ASCO</name>
<comment type="caution">
    <text evidence="3">The sequence shown here is derived from an EMBL/GenBank/DDBJ whole genome shotgun (WGS) entry which is preliminary data.</text>
</comment>
<evidence type="ECO:0000256" key="2">
    <source>
        <dbReference type="SAM" id="MobiDB-lite"/>
    </source>
</evidence>
<dbReference type="AlphaFoldDB" id="A0A8J5QVF1"/>
<dbReference type="EMBL" id="JAGSYN010000046">
    <property type="protein sequence ID" value="KAG7665835.1"/>
    <property type="molecule type" value="Genomic_DNA"/>
</dbReference>
<feature type="coiled-coil region" evidence="1">
    <location>
        <begin position="122"/>
        <end position="224"/>
    </location>
</feature>
<evidence type="ECO:0000313" key="4">
    <source>
        <dbReference type="Proteomes" id="UP000694255"/>
    </source>
</evidence>